<dbReference type="GO" id="GO:0016787">
    <property type="term" value="F:hydrolase activity"/>
    <property type="evidence" value="ECO:0007669"/>
    <property type="project" value="UniProtKB-KW"/>
</dbReference>
<keyword evidence="16" id="KW-1185">Reference proteome</keyword>
<comment type="caution">
    <text evidence="15">The sequence shown here is derived from an EMBL/GenBank/DDBJ whole genome shotgun (WGS) entry which is preliminary data.</text>
</comment>
<keyword evidence="4" id="KW-0479">Metal-binding</keyword>
<evidence type="ECO:0000256" key="10">
    <source>
        <dbReference type="ARBA" id="ARBA00023125"/>
    </source>
</evidence>
<name>A0A0R2DLB6_9LACO</name>
<dbReference type="HAMAP" id="MF_01480">
    <property type="entry name" value="Cas9"/>
    <property type="match status" value="1"/>
</dbReference>
<dbReference type="InterPro" id="IPR032239">
    <property type="entry name" value="Cas9-BH"/>
</dbReference>
<dbReference type="GO" id="GO:0003677">
    <property type="term" value="F:DNA binding"/>
    <property type="evidence" value="ECO:0007669"/>
    <property type="project" value="UniProtKB-UniRule"/>
</dbReference>
<evidence type="ECO:0000256" key="8">
    <source>
        <dbReference type="ARBA" id="ARBA00022884"/>
    </source>
</evidence>
<dbReference type="RefSeq" id="WP_056974334.1">
    <property type="nucleotide sequence ID" value="NZ_AYZL01000010.1"/>
</dbReference>
<proteinExistence type="inferred from homology"/>
<dbReference type="InterPro" id="IPR032240">
    <property type="entry name" value="Cas9_REC"/>
</dbReference>
<dbReference type="InterPro" id="IPR055228">
    <property type="entry name" value="Cas9_RuvC"/>
</dbReference>
<keyword evidence="10 13" id="KW-0238">DNA-binding</keyword>
<dbReference type="Pfam" id="PF16595">
    <property type="entry name" value="Cas9_PI"/>
    <property type="match status" value="1"/>
</dbReference>
<dbReference type="EMBL" id="AYZL01000010">
    <property type="protein sequence ID" value="KRN04470.1"/>
    <property type="molecule type" value="Genomic_DNA"/>
</dbReference>
<comment type="similarity">
    <text evidence="13">Belongs to the CRISPR-associated Cas9 family.</text>
</comment>
<dbReference type="GO" id="GO:0046872">
    <property type="term" value="F:metal ion binding"/>
    <property type="evidence" value="ECO:0007669"/>
    <property type="project" value="UniProtKB-UniRule"/>
</dbReference>
<keyword evidence="7" id="KW-0460">Magnesium</keyword>
<comment type="domain">
    <text evidence="13">Has 2 endonuclease domains. The discontinuous RuvC-like domain cleaves the target DNA noncomplementary to crRNA while the HNH nuclease domain cleaves the target DNA complementary to crRNA.</text>
</comment>
<comment type="similarity">
    <text evidence="2">Belongs to the CRISPR-associated protein Cas9 family. Subtype II-A subfamily.</text>
</comment>
<evidence type="ECO:0000256" key="5">
    <source>
        <dbReference type="ARBA" id="ARBA00022759"/>
    </source>
</evidence>
<evidence type="ECO:0000256" key="13">
    <source>
        <dbReference type="HAMAP-Rule" id="MF_01480"/>
    </source>
</evidence>
<dbReference type="PROSITE" id="PS51749">
    <property type="entry name" value="HNH_CAS9"/>
    <property type="match status" value="1"/>
</dbReference>
<gene>
    <name evidence="13" type="primary">cas9</name>
    <name evidence="15" type="ORF">FC86_GL000147</name>
</gene>
<dbReference type="Pfam" id="PF16592">
    <property type="entry name" value="Cas9_REC"/>
    <property type="match status" value="2"/>
</dbReference>
<dbReference type="GO" id="GO:0051607">
    <property type="term" value="P:defense response to virus"/>
    <property type="evidence" value="ECO:0007669"/>
    <property type="project" value="UniProtKB-UniRule"/>
</dbReference>
<organism evidence="15 16">
    <name type="scientific">Holzapfeliella floricola DSM 23037 = JCM 16512</name>
    <dbReference type="NCBI Taxonomy" id="1423744"/>
    <lineage>
        <taxon>Bacteria</taxon>
        <taxon>Bacillati</taxon>
        <taxon>Bacillota</taxon>
        <taxon>Bacilli</taxon>
        <taxon>Lactobacillales</taxon>
        <taxon>Lactobacillaceae</taxon>
        <taxon>Holzapfeliella</taxon>
    </lineage>
</organism>
<feature type="domain" description="HNH Cas9-type" evidence="14">
    <location>
        <begin position="817"/>
        <end position="971"/>
    </location>
</feature>
<dbReference type="Proteomes" id="UP000051378">
    <property type="component" value="Unassembled WGS sequence"/>
</dbReference>
<keyword evidence="11" id="KW-0464">Manganese</keyword>
<dbReference type="InterPro" id="IPR032237">
    <property type="entry name" value="Cas9_PI"/>
</dbReference>
<dbReference type="InterPro" id="IPR028629">
    <property type="entry name" value="Cas9"/>
</dbReference>
<evidence type="ECO:0000313" key="15">
    <source>
        <dbReference type="EMBL" id="KRN04470.1"/>
    </source>
</evidence>
<evidence type="ECO:0000256" key="11">
    <source>
        <dbReference type="ARBA" id="ARBA00023211"/>
    </source>
</evidence>
<dbReference type="Pfam" id="PF16593">
    <property type="entry name" value="Cas9-BH"/>
    <property type="match status" value="1"/>
</dbReference>
<keyword evidence="5 13" id="KW-0255">Endonuclease</keyword>
<dbReference type="GO" id="GO:0043571">
    <property type="term" value="P:maintenance of CRISPR repeat elements"/>
    <property type="evidence" value="ECO:0007669"/>
    <property type="project" value="UniProtKB-UniRule"/>
</dbReference>
<dbReference type="InterPro" id="IPR033114">
    <property type="entry name" value="HNH_CAS9"/>
</dbReference>
<protein>
    <recommendedName>
        <fullName evidence="13">CRISPR-associated endonuclease Cas9</fullName>
        <ecNumber evidence="13">3.1.-.-</ecNumber>
    </recommendedName>
</protein>
<dbReference type="GO" id="GO:0004519">
    <property type="term" value="F:endonuclease activity"/>
    <property type="evidence" value="ECO:0007669"/>
    <property type="project" value="UniProtKB-UniRule"/>
</dbReference>
<comment type="cofactor">
    <cofactor evidence="1">
        <name>Mg(2+)</name>
        <dbReference type="ChEBI" id="CHEBI:18420"/>
    </cofactor>
</comment>
<evidence type="ECO:0000256" key="1">
    <source>
        <dbReference type="ARBA" id="ARBA00001946"/>
    </source>
</evidence>
<comment type="function">
    <text evidence="13">CRISPR (clustered regularly interspaced short palindromic repeat) is an adaptive immune system that provides protection against mobile genetic elements (viruses, transposable elements and conjugative plasmids). CRISPR clusters contain spacers, sequences complementary to antecedent mobile elements, and target invading nucleic acids. CRISPR clusters are transcribed and processed into CRISPR RNA (crRNA). In type II CRISPR systems correct processing of pre-crRNA requires a trans-encoded small RNA (tracrRNA), endogenous ribonuclease 3 (rnc) and this protein. The tracrRNA serves as a guide for ribonuclease 3-aided processing of pre-crRNA. Subsequently Cas9/crRNA/tracrRNA endonucleolytically cleaves linear or circular dsDNA target complementary to the spacer; Cas9 is inactive in the absence of the 2 guide RNAs (gRNA). Cas9 recognizes the protospacer adjacent motif (PAM) in the CRISPR repeat sequences to help distinguish self versus nonself, as targets within the bacterial CRISPR locus do not have PAMs. PAM recognition is also required for catalytic activity.</text>
</comment>
<dbReference type="STRING" id="1423744.FC86_GL000147"/>
<feature type="active site" description="For RuvC-like nuclease domain" evidence="13">
    <location>
        <position position="11"/>
    </location>
</feature>
<keyword evidence="8 13" id="KW-0694">RNA-binding</keyword>
<evidence type="ECO:0000256" key="9">
    <source>
        <dbReference type="ARBA" id="ARBA00023118"/>
    </source>
</evidence>
<dbReference type="OrthoDB" id="9757607at2"/>
<dbReference type="PATRIC" id="fig|1423744.4.peg.151"/>
<accession>A0A0R2DLB6</accession>
<evidence type="ECO:0000313" key="16">
    <source>
        <dbReference type="Proteomes" id="UP000051378"/>
    </source>
</evidence>
<evidence type="ECO:0000256" key="4">
    <source>
        <dbReference type="ARBA" id="ARBA00022723"/>
    </source>
</evidence>
<sequence length="1402" mass="161720">MTYRNYHIGLDIGTSSVGFAVRYDNGELVHKKGSNLVGARLFKEGETAEERRLNRGARRRYNRRKWRLNLLNQIFKPLIEVNDPTFFKRLEQSNLVNYDKSESFSLLNNQSDDKLHQQFPTIYHLRDYLMKSTEKADIRLIYLAVHHIVKYRGNFLDASPVDSFEASNLKVDEILTQINLLLDNLTDDLRLNTQYVTDIEQTLLSNTESNKDKEKVIQKLLLHKEAIKIDKDRTAQIAKLVLGYKADIAKLFGITEKLQTPKLELSAANSDDALMELSAELNEDQIGILLQLKTLYSRVRLNQIIPSGTSLSKSMIEKYELHHTQLKSFKENILLKLRRNTAVRRNLELAYALYVGNAQTKQEVFEPKKARFTSDDFASLKANAKSASSVKEAPKNTKTKLTTDDFYNILTELFATFESELSADEDMIKEVEQIKKAITGDNYLPKQRTDQNGNIPHQLHQIELRQILQNQLPHYPEMDKINEQKPIEKLVTFRVPYYIGPLITPEDQQKSSAANFAWMKRKEQGAITPWNFDDKVDRMQSATNFIKRMTVKDTYLINEDVLPDRSLLYQRFKVLNELNLVKVNNQLLSIGEKQAIYHDLFEKQKTVSTKKLQSYLQSEQGYGDNIEISGLSNPDKFNNGLTTYIDFKNIFGDLVEDTTKQKEFEQIIEWSTVFEDRAIFKAKLQEVNWLTEEQIKALVAKRYSGWGRLSYRLLAELVNDNGERIIDILWNNKGSNLMSIVSQDEFQQQIARINSHEVQELGMESVLANAYTSPQNKKAIRQVMKVVDDIQLAMNGQAPTSISIEFTRKPEENSEISKSRYETITSIYQSLSKDIEKEVKDNLNKNKSSLKKNLSDKYYLYFTQLGRDIYTNQPIPFNEIPYYDIDHIVPRSVEMNDSLNNRVLVAKSINQIKKNNAPIDSSLKITSETRQLWKKLLDSGLITKQKYYKLSSSIKNTVSPYVKQGFINRQLVETSQVIKLVANILGTKYQNDDTEIIEVKAHLNSEIRKTFEFYKLRELNDYHHGFDAYLTTLVGGYLYNRYPKLRSYFVYGDHKRLDKAQLSELKNFNFLHGLTNPKSGSDGLITASGSQQVVLDRNETIKRLNKIYRYKYMLISREVFTKQGQFYNETIYPAKPNTAKMIPLKDNKPSEVYGGYSSSNVSKIALIKEKNTDNYQFIGIPIRSIAKLKQAKANSKTVYQTELNRVIKSVLASQKTKKQKEFEVILDNVKYNQVVVDQGEKYYLGSPYYKKNAKQLVISPESVKILADKATADLPEQEAHNKLMTVYQEIVDVLNKHFALYDINNVRKKLNDGLIKFSQLPNYDETSKNRFDISKSIKTKYAVIMRILSGIKNQTSEVPELGLKSPLNKMQTKGGIKISPEAKIYYSSPTGIFSHFKQVKNL</sequence>
<feature type="active site" description="Proton acceptor for HNH nuclease domain" evidence="13">
    <location>
        <position position="887"/>
    </location>
</feature>
<evidence type="ECO:0000256" key="7">
    <source>
        <dbReference type="ARBA" id="ARBA00022842"/>
    </source>
</evidence>
<keyword evidence="6 13" id="KW-0378">Hydrolase</keyword>
<keyword evidence="9 13" id="KW-0051">Antiviral defense</keyword>
<dbReference type="Pfam" id="PF22702">
    <property type="entry name" value="Cas9_RuvC"/>
    <property type="match status" value="1"/>
</dbReference>
<evidence type="ECO:0000256" key="6">
    <source>
        <dbReference type="ARBA" id="ARBA00022801"/>
    </source>
</evidence>
<reference evidence="15 16" key="1">
    <citation type="journal article" date="2015" name="Genome Announc.">
        <title>Expanding the biotechnology potential of lactobacilli through comparative genomics of 213 strains and associated genera.</title>
        <authorList>
            <person name="Sun Z."/>
            <person name="Harris H.M."/>
            <person name="McCann A."/>
            <person name="Guo C."/>
            <person name="Argimon S."/>
            <person name="Zhang W."/>
            <person name="Yang X."/>
            <person name="Jeffery I.B."/>
            <person name="Cooney J.C."/>
            <person name="Kagawa T.F."/>
            <person name="Liu W."/>
            <person name="Song Y."/>
            <person name="Salvetti E."/>
            <person name="Wrobel A."/>
            <person name="Rasinkangas P."/>
            <person name="Parkhill J."/>
            <person name="Rea M.C."/>
            <person name="O'Sullivan O."/>
            <person name="Ritari J."/>
            <person name="Douillard F.P."/>
            <person name="Paul Ross R."/>
            <person name="Yang R."/>
            <person name="Briner A.E."/>
            <person name="Felis G.E."/>
            <person name="de Vos W.M."/>
            <person name="Barrangou R."/>
            <person name="Klaenhammer T.R."/>
            <person name="Caufield P.W."/>
            <person name="Cui Y."/>
            <person name="Zhang H."/>
            <person name="O'Toole P.W."/>
        </authorList>
    </citation>
    <scope>NUCLEOTIDE SEQUENCE [LARGE SCALE GENOMIC DNA]</scope>
    <source>
        <strain evidence="15 16">DSM 23037</strain>
    </source>
</reference>
<dbReference type="Pfam" id="PF13395">
    <property type="entry name" value="HNH_4"/>
    <property type="match status" value="1"/>
</dbReference>
<comment type="subunit">
    <text evidence="12 13">Monomer. Binds crRNA and tracrRNA.</text>
</comment>
<evidence type="ECO:0000256" key="3">
    <source>
        <dbReference type="ARBA" id="ARBA00022722"/>
    </source>
</evidence>
<evidence type="ECO:0000256" key="12">
    <source>
        <dbReference type="ARBA" id="ARBA00046380"/>
    </source>
</evidence>
<evidence type="ECO:0000256" key="2">
    <source>
        <dbReference type="ARBA" id="ARBA00005244"/>
    </source>
</evidence>
<dbReference type="InterPro" id="IPR003615">
    <property type="entry name" value="HNH_nuc"/>
</dbReference>
<keyword evidence="3 13" id="KW-0540">Nuclease</keyword>
<dbReference type="GO" id="GO:0003723">
    <property type="term" value="F:RNA binding"/>
    <property type="evidence" value="ECO:0007669"/>
    <property type="project" value="UniProtKB-UniRule"/>
</dbReference>
<evidence type="ECO:0000259" key="14">
    <source>
        <dbReference type="PROSITE" id="PS51749"/>
    </source>
</evidence>
<dbReference type="NCBIfam" id="TIGR01865">
    <property type="entry name" value="cas_Csn1"/>
    <property type="match status" value="1"/>
</dbReference>
<comment type="caution">
    <text evidence="13">Lacks conserved residue(s) required for the propagation of feature annotation.</text>
</comment>
<dbReference type="EC" id="3.1.-.-" evidence="13"/>